<gene>
    <name evidence="2" type="ORF">OFAG_02009</name>
</gene>
<dbReference type="PANTHER" id="PTHR30373">
    <property type="entry name" value="UPF0603 PROTEIN YGCG"/>
    <property type="match status" value="1"/>
</dbReference>
<feature type="domain" description="TPM" evidence="1">
    <location>
        <begin position="21"/>
        <end position="142"/>
    </location>
</feature>
<dbReference type="RefSeq" id="WP_005878841.1">
    <property type="nucleotide sequence ID" value="NZ_CABMNL010000001.1"/>
</dbReference>
<dbReference type="EMBL" id="ACDP02000004">
    <property type="protein sequence ID" value="EEO28856.1"/>
    <property type="molecule type" value="Genomic_DNA"/>
</dbReference>
<dbReference type="PANTHER" id="PTHR30373:SF8">
    <property type="entry name" value="BLL7265 PROTEIN"/>
    <property type="match status" value="1"/>
</dbReference>
<proteinExistence type="predicted"/>
<evidence type="ECO:0000259" key="1">
    <source>
        <dbReference type="Pfam" id="PF04536"/>
    </source>
</evidence>
<dbReference type="HOGENOM" id="CLU_086382_1_0_4"/>
<protein>
    <recommendedName>
        <fullName evidence="1">TPM domain-containing protein</fullName>
    </recommendedName>
</protein>
<sequence length="166" mass="19109">MNTFQRLFHHLATPSFVARRAFSSATLTEIENIIATGEKMHRAEIRVIIETALSFSEIIKKKLSRTRALELFGLYKIWNTEENTGMLIYINLADRKVEIVTDRGINEKVPPVKWQTICTSMTQQFREKHFHDGIATALKEINGILQTHFPCKNKRTNTLPDSPLIL</sequence>
<evidence type="ECO:0000313" key="2">
    <source>
        <dbReference type="EMBL" id="EEO28856.1"/>
    </source>
</evidence>
<dbReference type="Proteomes" id="UP000003973">
    <property type="component" value="Unassembled WGS sequence"/>
</dbReference>
<accession>C3X6M0</accession>
<dbReference type="Pfam" id="PF04536">
    <property type="entry name" value="TPM_phosphatase"/>
    <property type="match status" value="1"/>
</dbReference>
<evidence type="ECO:0000313" key="3">
    <source>
        <dbReference type="Proteomes" id="UP000003973"/>
    </source>
</evidence>
<reference evidence="2" key="1">
    <citation type="submission" date="2011-10" db="EMBL/GenBank/DDBJ databases">
        <title>The Genome Sequence of Oxalobacter formigenes HOxBLS.</title>
        <authorList>
            <consortium name="The Broad Institute Genome Sequencing Platform"/>
            <person name="Earl A."/>
            <person name="Ward D."/>
            <person name="Feldgarden M."/>
            <person name="Gevers D."/>
            <person name="Allison M.J."/>
            <person name="Humphrey S."/>
            <person name="Young S.K."/>
            <person name="Zeng Q."/>
            <person name="Gargeya S."/>
            <person name="Fitzgerald M."/>
            <person name="Haas B."/>
            <person name="Abouelleil A."/>
            <person name="Alvarado L."/>
            <person name="Arachchi H.M."/>
            <person name="Berlin A."/>
            <person name="Brown A."/>
            <person name="Chapman S.B."/>
            <person name="Chen Z."/>
            <person name="Dunbar C."/>
            <person name="Freedman E."/>
            <person name="Gearin G."/>
            <person name="Goldberg J."/>
            <person name="Griggs A."/>
            <person name="Gujja S."/>
            <person name="Heiman D."/>
            <person name="Howarth C."/>
            <person name="Larson L."/>
            <person name="Lui A."/>
            <person name="MacDonald P.J.P."/>
            <person name="Montmayeur A."/>
            <person name="Murphy C."/>
            <person name="Neiman D."/>
            <person name="Pearson M."/>
            <person name="Priest M."/>
            <person name="Roberts A."/>
            <person name="Saif S."/>
            <person name="Shea T."/>
            <person name="Shenoy N."/>
            <person name="Sisk P."/>
            <person name="Stolte C."/>
            <person name="Sykes S."/>
            <person name="Wortman J."/>
            <person name="Nusbaum C."/>
            <person name="Birren B."/>
        </authorList>
    </citation>
    <scope>NUCLEOTIDE SEQUENCE [LARGE SCALE GENOMIC DNA]</scope>
    <source>
        <strain evidence="2">HOxBLS</strain>
    </source>
</reference>
<keyword evidence="3" id="KW-1185">Reference proteome</keyword>
<dbReference type="Gene3D" id="3.10.310.50">
    <property type="match status" value="1"/>
</dbReference>
<name>C3X6M0_9BURK</name>
<comment type="caution">
    <text evidence="2">The sequence shown here is derived from an EMBL/GenBank/DDBJ whole genome shotgun (WGS) entry which is preliminary data.</text>
</comment>
<dbReference type="InterPro" id="IPR007621">
    <property type="entry name" value="TPM_dom"/>
</dbReference>
<dbReference type="AlphaFoldDB" id="C3X6M0"/>
<organism evidence="2 3">
    <name type="scientific">Oxalobacter paraformigenes</name>
    <dbReference type="NCBI Taxonomy" id="556268"/>
    <lineage>
        <taxon>Bacteria</taxon>
        <taxon>Pseudomonadati</taxon>
        <taxon>Pseudomonadota</taxon>
        <taxon>Betaproteobacteria</taxon>
        <taxon>Burkholderiales</taxon>
        <taxon>Oxalobacteraceae</taxon>
        <taxon>Oxalobacter</taxon>
    </lineage>
</organism>
<dbReference type="eggNOG" id="COG3762">
    <property type="taxonomic scope" value="Bacteria"/>
</dbReference>